<dbReference type="GO" id="GO:0000724">
    <property type="term" value="P:double-strand break repair via homologous recombination"/>
    <property type="evidence" value="ECO:0007669"/>
    <property type="project" value="TreeGrafter"/>
</dbReference>
<dbReference type="PROSITE" id="PS51194">
    <property type="entry name" value="HELICASE_CTER"/>
    <property type="match status" value="1"/>
</dbReference>
<dbReference type="EMBL" id="LUGG01000033">
    <property type="protein sequence ID" value="OBZ66042.1"/>
    <property type="molecule type" value="Genomic_DNA"/>
</dbReference>
<dbReference type="InterPro" id="IPR001650">
    <property type="entry name" value="Helicase_C-like"/>
</dbReference>
<dbReference type="Proteomes" id="UP000092993">
    <property type="component" value="Unassembled WGS sequence"/>
</dbReference>
<feature type="domain" description="Helicase C-terminal" evidence="8">
    <location>
        <begin position="981"/>
        <end position="1125"/>
    </location>
</feature>
<dbReference type="InterPro" id="IPR014001">
    <property type="entry name" value="Helicase_ATP-bd"/>
</dbReference>
<dbReference type="Gene3D" id="3.40.50.300">
    <property type="entry name" value="P-loop containing nucleotide triphosphate hydrolases"/>
    <property type="match status" value="2"/>
</dbReference>
<protein>
    <recommendedName>
        <fullName evidence="5">DNA 3'-5' helicase</fullName>
        <ecNumber evidence="5">5.6.2.4</ecNumber>
    </recommendedName>
</protein>
<dbReference type="OrthoDB" id="2747940at2759"/>
<dbReference type="SMART" id="SM00490">
    <property type="entry name" value="HELICc"/>
    <property type="match status" value="1"/>
</dbReference>
<dbReference type="SUPFAM" id="SSF52540">
    <property type="entry name" value="P-loop containing nucleoside triphosphate hydrolases"/>
    <property type="match status" value="1"/>
</dbReference>
<evidence type="ECO:0000256" key="3">
    <source>
        <dbReference type="ARBA" id="ARBA00022840"/>
    </source>
</evidence>
<proteinExistence type="inferred from homology"/>
<name>A0A1C7LMP4_GRIFR</name>
<keyword evidence="3" id="KW-0067">ATP-binding</keyword>
<evidence type="ECO:0000259" key="8">
    <source>
        <dbReference type="PROSITE" id="PS51194"/>
    </source>
</evidence>
<dbReference type="PANTHER" id="PTHR13710:SF154">
    <property type="entry name" value="RECQ HELICASE, PUTATIVE (AFU_ORTHOLOGUE AFUA_6G14720)-RELATED"/>
    <property type="match status" value="1"/>
</dbReference>
<evidence type="ECO:0000256" key="1">
    <source>
        <dbReference type="ARBA" id="ARBA00005446"/>
    </source>
</evidence>
<comment type="catalytic activity">
    <reaction evidence="4">
        <text>Couples ATP hydrolysis with the unwinding of duplex DNA by translocating in the 3'-5' direction.</text>
        <dbReference type="EC" id="5.6.2.4"/>
    </reaction>
</comment>
<evidence type="ECO:0000313" key="10">
    <source>
        <dbReference type="Proteomes" id="UP000092993"/>
    </source>
</evidence>
<dbReference type="GO" id="GO:0005737">
    <property type="term" value="C:cytoplasm"/>
    <property type="evidence" value="ECO:0007669"/>
    <property type="project" value="TreeGrafter"/>
</dbReference>
<organism evidence="9 10">
    <name type="scientific">Grifola frondosa</name>
    <name type="common">Maitake</name>
    <name type="synonym">Polyporus frondosus</name>
    <dbReference type="NCBI Taxonomy" id="5627"/>
    <lineage>
        <taxon>Eukaryota</taxon>
        <taxon>Fungi</taxon>
        <taxon>Dikarya</taxon>
        <taxon>Basidiomycota</taxon>
        <taxon>Agaricomycotina</taxon>
        <taxon>Agaricomycetes</taxon>
        <taxon>Polyporales</taxon>
        <taxon>Grifolaceae</taxon>
        <taxon>Grifola</taxon>
    </lineage>
</organism>
<keyword evidence="9" id="KW-0378">Hydrolase</keyword>
<dbReference type="InterPro" id="IPR027417">
    <property type="entry name" value="P-loop_NTPase"/>
</dbReference>
<comment type="similarity">
    <text evidence="1">Belongs to the helicase family. RecQ subfamily.</text>
</comment>
<dbReference type="GO" id="GO:0003676">
    <property type="term" value="F:nucleic acid binding"/>
    <property type="evidence" value="ECO:0007669"/>
    <property type="project" value="InterPro"/>
</dbReference>
<keyword evidence="9" id="KW-0347">Helicase</keyword>
<evidence type="ECO:0000259" key="7">
    <source>
        <dbReference type="PROSITE" id="PS51192"/>
    </source>
</evidence>
<dbReference type="GO" id="GO:0005694">
    <property type="term" value="C:chromosome"/>
    <property type="evidence" value="ECO:0007669"/>
    <property type="project" value="TreeGrafter"/>
</dbReference>
<evidence type="ECO:0000256" key="2">
    <source>
        <dbReference type="ARBA" id="ARBA00022741"/>
    </source>
</evidence>
<accession>A0A1C7LMP4</accession>
<dbReference type="STRING" id="5627.A0A1C7LMP4"/>
<evidence type="ECO:0000256" key="4">
    <source>
        <dbReference type="ARBA" id="ARBA00034617"/>
    </source>
</evidence>
<dbReference type="SMART" id="SM00487">
    <property type="entry name" value="DEXDc"/>
    <property type="match status" value="1"/>
</dbReference>
<dbReference type="EC" id="5.6.2.4" evidence="5"/>
<dbReference type="PROSITE" id="PS51192">
    <property type="entry name" value="HELICASE_ATP_BIND_1"/>
    <property type="match status" value="1"/>
</dbReference>
<evidence type="ECO:0000256" key="6">
    <source>
        <dbReference type="SAM" id="MobiDB-lite"/>
    </source>
</evidence>
<evidence type="ECO:0000313" key="9">
    <source>
        <dbReference type="EMBL" id="OBZ66042.1"/>
    </source>
</evidence>
<keyword evidence="10" id="KW-1185">Reference proteome</keyword>
<dbReference type="Pfam" id="PF00270">
    <property type="entry name" value="DEAD"/>
    <property type="match status" value="1"/>
</dbReference>
<feature type="region of interest" description="Disordered" evidence="6">
    <location>
        <begin position="1164"/>
        <end position="1198"/>
    </location>
</feature>
<evidence type="ECO:0000256" key="5">
    <source>
        <dbReference type="ARBA" id="ARBA00034808"/>
    </source>
</evidence>
<dbReference type="OMA" id="LISICYH"/>
<feature type="domain" description="Helicase ATP-binding" evidence="7">
    <location>
        <begin position="787"/>
        <end position="948"/>
    </location>
</feature>
<dbReference type="GO" id="GO:0043138">
    <property type="term" value="F:3'-5' DNA helicase activity"/>
    <property type="evidence" value="ECO:0007669"/>
    <property type="project" value="UniProtKB-EC"/>
</dbReference>
<comment type="caution">
    <text evidence="9">The sequence shown here is derived from an EMBL/GenBank/DDBJ whole genome shotgun (WGS) entry which is preliminary data.</text>
</comment>
<gene>
    <name evidence="9" type="primary">tlh2</name>
    <name evidence="9" type="ORF">A0H81_13986</name>
</gene>
<reference evidence="9 10" key="1">
    <citation type="submission" date="2016-03" db="EMBL/GenBank/DDBJ databases">
        <title>Whole genome sequencing of Grifola frondosa 9006-11.</title>
        <authorList>
            <person name="Min B."/>
            <person name="Park H."/>
            <person name="Kim J.-G."/>
            <person name="Cho H."/>
            <person name="Oh Y.-L."/>
            <person name="Kong W.-S."/>
            <person name="Choi I.-G."/>
        </authorList>
    </citation>
    <scope>NUCLEOTIDE SEQUENCE [LARGE SCALE GENOMIC DNA]</scope>
    <source>
        <strain evidence="9 10">9006-11</strain>
    </source>
</reference>
<keyword evidence="2" id="KW-0547">Nucleotide-binding</keyword>
<feature type="compositionally biased region" description="Polar residues" evidence="6">
    <location>
        <begin position="1164"/>
        <end position="1173"/>
    </location>
</feature>
<dbReference type="InterPro" id="IPR011545">
    <property type="entry name" value="DEAD/DEAH_box_helicase_dom"/>
</dbReference>
<sequence>MTKELRELVAFPKKDEFPGLSNAVLHYLNAGLALLEGTDSLTLQKLNTEDPLKTGINNTPFHRLQQDDSIKSYGNLVTCLLAMLLRPKQQYQIPLPAILVTHIQKLQQAIDDRSDIEDHIHHVLIDLWMTRWNPSQDNSIPCPSHRFLALNSVQHDGGHADASHNTQPIAKLKFAIRVTFLCQIKKMSATKYGGQDDLACDELQAWFTEKTYSPFNTICSLQHRASAITLMTMSPPRIYWKDQETYTTMLYKGSTINLDDIRAVFAKMEHDLVDLWENKLMLGLGLHVECEEICEDLTNCNIGYCFLEDERNQALKQRTQLLRAIVANPELKRRFMRIHGNTITWNVMELRAWLQAYSRFNALQLARCEMLSGGPGRGTELTSMIFRSTGTRRQRNLSIMGKHVTMLRTYHKTGGQTGLDKLLPHSLDGFTGAMMIQDLVLARPFAELAARECFLDNEIIRQSYRFNLFVNFDRQFTSDDLSSIMKRYTMEKMGADLGINSWRHISVAWRRKLCSAEMELFDDHEEDTVEALQVGHSKATEDRVYGITTATLQGVSEDVIPMFLEASTKWQIECHVVPGGLLLPYKQAQSSNFIQLVRDNKIKLRRQPTSVLPSTAPTVDLEKLSEMIMTKLQHKLDSMEDSIVAKLLIALKPSLPSADITNQPAPSMANIQQTLITPTSSITGQHHARIINHVSAPGHSLSTTNLPAPISPTPHDIDIIGNASDNTSSQPSSDIDDLLPFPLAQPQNSFSISSNQDIEHQALQVLRQILNKPEAKWTSDAQRVAMLEVLTRKRDVLAIMATGSGKTMLMTVPSIMESDQVTVGILPLKSLLMDYQRKLEAAGISHEVWMGKNQTRLSGLSNLILVLVDQARKGSWKQAIAELNERKKVVRIVFDESHFAITSNDYRQSLRDVYDLRQFPCQFVLLSGTVAPLSIPFLCDTFGLMDNAAIIRTRTSRPEIKYIIEKPYESFQAITRRLQAILKQAMTEFDQQDRILIFVPFIEEGEQMSKILGYDFYCGGRNITDTRRMQIYDAWIKGDKKVMICTSAFGAGNDYPHVRLVIHAGSPQELVEFTQEKGRAGRDGDIARSWILPSPIPRSGRPSIPEGEVDHKGRQAMYDLIYKPGDQTCIRHIITKFCDGEGTSCAQDSNAIRCQRCAARPDASVTSSNQSSLPLVLAQPTPASKRKANDGTADGNNSFIDAQQRAKHRHIEAHSKEATYIDHFLIALQHFDGHCAFCQSFGTTSPFHEIYKCPTMRLRTFSSNIHYITWRKLLVYGRHHDNICWKCHIPQIEDRLHPQFEAGQLSTCKYKDIMAPLALGIYLSDTLRSMAESKFDRSWKSEMIFATWLMEKPVSGHPSNLAALFLWYYTFITSQ</sequence>
<dbReference type="GO" id="GO:0009378">
    <property type="term" value="F:four-way junction helicase activity"/>
    <property type="evidence" value="ECO:0007669"/>
    <property type="project" value="TreeGrafter"/>
</dbReference>
<dbReference type="GO" id="GO:0005524">
    <property type="term" value="F:ATP binding"/>
    <property type="evidence" value="ECO:0007669"/>
    <property type="project" value="UniProtKB-KW"/>
</dbReference>
<dbReference type="PANTHER" id="PTHR13710">
    <property type="entry name" value="DNA HELICASE RECQ FAMILY MEMBER"/>
    <property type="match status" value="1"/>
</dbReference>
<dbReference type="Pfam" id="PF00271">
    <property type="entry name" value="Helicase_C"/>
    <property type="match status" value="1"/>
</dbReference>